<dbReference type="Pfam" id="PF06812">
    <property type="entry name" value="ImpA_N"/>
    <property type="match status" value="1"/>
</dbReference>
<keyword evidence="3" id="KW-1185">Reference proteome</keyword>
<dbReference type="PANTHER" id="PTHR37951:SF1">
    <property type="entry name" value="TYPE VI SECRETION SYSTEM COMPONENT TSSA1"/>
    <property type="match status" value="1"/>
</dbReference>
<evidence type="ECO:0000259" key="1">
    <source>
        <dbReference type="Pfam" id="PF06812"/>
    </source>
</evidence>
<accession>A0A158BUQ3</accession>
<dbReference type="STRING" id="1777140.AWB79_04279"/>
<organism evidence="2 3">
    <name type="scientific">Caballeronia hypogeia</name>
    <dbReference type="NCBI Taxonomy" id="1777140"/>
    <lineage>
        <taxon>Bacteria</taxon>
        <taxon>Pseudomonadati</taxon>
        <taxon>Pseudomonadota</taxon>
        <taxon>Betaproteobacteria</taxon>
        <taxon>Burkholderiales</taxon>
        <taxon>Burkholderiaceae</taxon>
        <taxon>Caballeronia</taxon>
    </lineage>
</organism>
<sequence>MIDIEPLLAPTESMPPAGVDLEYDPAFLAFEALARGNPERQFEALAEPTAWPDVLEESQALLAKSKDLRIAVVYVRAAARVHGLAGFHAGLSLLTGLFERYWDTLYPPLDADDDNDPVSRVNALAPLADAYTPFAEAETLLHDLRETEVCRARGERLTVRDILIAQGRLAAAEGASAATPARVEGMLADALAHDRDIFAAGIDLPRAVQALAAAMTERLGAARSPLIDKMMDTARCVATQLRAAAQPAAATSPASALTATPASAPRMAARPGELATREDAIALLDAVCAFLERTEPAHPAPLLIRRARGWLGKDFLSVMQDLAPDSLTQIHLIAGTKRQ</sequence>
<dbReference type="RefSeq" id="WP_061169431.1">
    <property type="nucleotide sequence ID" value="NZ_FCOA02000015.1"/>
</dbReference>
<proteinExistence type="predicted"/>
<dbReference type="InterPro" id="IPR017740">
    <property type="entry name" value="TssA-like"/>
</dbReference>
<comment type="caution">
    <text evidence="2">The sequence shown here is derived from an EMBL/GenBank/DDBJ whole genome shotgun (WGS) entry which is preliminary data.</text>
</comment>
<dbReference type="NCBIfam" id="TIGR03363">
    <property type="entry name" value="VI_chp_8"/>
    <property type="match status" value="1"/>
</dbReference>
<feature type="domain" description="ImpA N-terminal" evidence="1">
    <location>
        <begin position="8"/>
        <end position="128"/>
    </location>
</feature>
<dbReference type="EMBL" id="FCOA02000015">
    <property type="protein sequence ID" value="SAK73815.1"/>
    <property type="molecule type" value="Genomic_DNA"/>
</dbReference>
<reference evidence="2" key="1">
    <citation type="submission" date="2016-01" db="EMBL/GenBank/DDBJ databases">
        <authorList>
            <person name="Peeters C."/>
        </authorList>
    </citation>
    <scope>NUCLEOTIDE SEQUENCE</scope>
    <source>
        <strain evidence="2">LMG 29322</strain>
    </source>
</reference>
<evidence type="ECO:0000313" key="3">
    <source>
        <dbReference type="Proteomes" id="UP000054851"/>
    </source>
</evidence>
<dbReference type="InterPro" id="IPR010657">
    <property type="entry name" value="ImpA_N"/>
</dbReference>
<dbReference type="Proteomes" id="UP000054851">
    <property type="component" value="Unassembled WGS sequence"/>
</dbReference>
<protein>
    <submittedName>
        <fullName evidence="2">ImpA domain-containing protein</fullName>
    </submittedName>
</protein>
<dbReference type="AlphaFoldDB" id="A0A158BUQ3"/>
<dbReference type="OrthoDB" id="9771118at2"/>
<dbReference type="PANTHER" id="PTHR37951">
    <property type="entry name" value="CYTOPLASMIC PROTEIN-RELATED"/>
    <property type="match status" value="1"/>
</dbReference>
<gene>
    <name evidence="2" type="ORF">AWB79_04279</name>
</gene>
<name>A0A158BUQ3_9BURK</name>
<evidence type="ECO:0000313" key="2">
    <source>
        <dbReference type="EMBL" id="SAK73815.1"/>
    </source>
</evidence>